<organism evidence="2 3">
    <name type="scientific">Datura stramonium</name>
    <name type="common">Jimsonweed</name>
    <name type="synonym">Common thornapple</name>
    <dbReference type="NCBI Taxonomy" id="4076"/>
    <lineage>
        <taxon>Eukaryota</taxon>
        <taxon>Viridiplantae</taxon>
        <taxon>Streptophyta</taxon>
        <taxon>Embryophyta</taxon>
        <taxon>Tracheophyta</taxon>
        <taxon>Spermatophyta</taxon>
        <taxon>Magnoliopsida</taxon>
        <taxon>eudicotyledons</taxon>
        <taxon>Gunneridae</taxon>
        <taxon>Pentapetalae</taxon>
        <taxon>asterids</taxon>
        <taxon>lamiids</taxon>
        <taxon>Solanales</taxon>
        <taxon>Solanaceae</taxon>
        <taxon>Solanoideae</taxon>
        <taxon>Datureae</taxon>
        <taxon>Datura</taxon>
    </lineage>
</organism>
<sequence length="105" mass="11521">MDRGPPSVTSVEDSMLHENSILYSSTKSHGTGEACHPRTKPANSTSKASPTARNGMDVEGGDLLYLYNDDSFSSTTFLMLMKASCMWNIIFPEIPSILTSATERW</sequence>
<keyword evidence="3" id="KW-1185">Reference proteome</keyword>
<evidence type="ECO:0000313" key="3">
    <source>
        <dbReference type="Proteomes" id="UP000823775"/>
    </source>
</evidence>
<proteinExistence type="predicted"/>
<evidence type="ECO:0000256" key="1">
    <source>
        <dbReference type="SAM" id="MobiDB-lite"/>
    </source>
</evidence>
<dbReference type="Proteomes" id="UP000823775">
    <property type="component" value="Unassembled WGS sequence"/>
</dbReference>
<feature type="compositionally biased region" description="Polar residues" evidence="1">
    <location>
        <begin position="41"/>
        <end position="52"/>
    </location>
</feature>
<dbReference type="EMBL" id="JACEIK010000632">
    <property type="protein sequence ID" value="MCD7460048.1"/>
    <property type="molecule type" value="Genomic_DNA"/>
</dbReference>
<evidence type="ECO:0000313" key="2">
    <source>
        <dbReference type="EMBL" id="MCD7460048.1"/>
    </source>
</evidence>
<protein>
    <submittedName>
        <fullName evidence="2">Uncharacterized protein</fullName>
    </submittedName>
</protein>
<gene>
    <name evidence="2" type="ORF">HAX54_042748</name>
</gene>
<comment type="caution">
    <text evidence="2">The sequence shown here is derived from an EMBL/GenBank/DDBJ whole genome shotgun (WGS) entry which is preliminary data.</text>
</comment>
<reference evidence="2 3" key="1">
    <citation type="journal article" date="2021" name="BMC Genomics">
        <title>Datura genome reveals duplications of psychoactive alkaloid biosynthetic genes and high mutation rate following tissue culture.</title>
        <authorList>
            <person name="Rajewski A."/>
            <person name="Carter-House D."/>
            <person name="Stajich J."/>
            <person name="Litt A."/>
        </authorList>
    </citation>
    <scope>NUCLEOTIDE SEQUENCE [LARGE SCALE GENOMIC DNA]</scope>
    <source>
        <strain evidence="2">AR-01</strain>
    </source>
</reference>
<feature type="region of interest" description="Disordered" evidence="1">
    <location>
        <begin position="25"/>
        <end position="54"/>
    </location>
</feature>
<name>A0ABS8SMJ9_DATST</name>
<accession>A0ABS8SMJ9</accession>